<evidence type="ECO:0000256" key="1">
    <source>
        <dbReference type="SAM" id="MobiDB-lite"/>
    </source>
</evidence>
<evidence type="ECO:0000313" key="4">
    <source>
        <dbReference type="Proteomes" id="UP001162031"/>
    </source>
</evidence>
<comment type="caution">
    <text evidence="3">The sequence shown here is derived from an EMBL/GenBank/DDBJ whole genome shotgun (WGS) entry which is preliminary data.</text>
</comment>
<feature type="chain" id="PRO_5043325921" description="RxLR effector candidate protein" evidence="2">
    <location>
        <begin position="23"/>
        <end position="581"/>
    </location>
</feature>
<reference evidence="3" key="1">
    <citation type="submission" date="2022-12" db="EMBL/GenBank/DDBJ databases">
        <authorList>
            <person name="Webb A."/>
        </authorList>
    </citation>
    <scope>NUCLEOTIDE SEQUENCE</scope>
    <source>
        <strain evidence="3">Hp1</strain>
    </source>
</reference>
<evidence type="ECO:0000313" key="3">
    <source>
        <dbReference type="EMBL" id="CAI5742875.1"/>
    </source>
</evidence>
<feature type="compositionally biased region" description="Acidic residues" evidence="1">
    <location>
        <begin position="64"/>
        <end position="75"/>
    </location>
</feature>
<organism evidence="3 4">
    <name type="scientific">Hyaloperonospora brassicae</name>
    <name type="common">Brassica downy mildew</name>
    <name type="synonym">Peronospora brassicae</name>
    <dbReference type="NCBI Taxonomy" id="162125"/>
    <lineage>
        <taxon>Eukaryota</taxon>
        <taxon>Sar</taxon>
        <taxon>Stramenopiles</taxon>
        <taxon>Oomycota</taxon>
        <taxon>Peronosporomycetes</taxon>
        <taxon>Peronosporales</taxon>
        <taxon>Peronosporaceae</taxon>
        <taxon>Hyaloperonospora</taxon>
    </lineage>
</organism>
<keyword evidence="4" id="KW-1185">Reference proteome</keyword>
<keyword evidence="2" id="KW-0732">Signal</keyword>
<evidence type="ECO:0000256" key="2">
    <source>
        <dbReference type="SAM" id="SignalP"/>
    </source>
</evidence>
<feature type="signal peptide" evidence="2">
    <location>
        <begin position="1"/>
        <end position="22"/>
    </location>
</feature>
<dbReference type="Proteomes" id="UP001162031">
    <property type="component" value="Unassembled WGS sequence"/>
</dbReference>
<dbReference type="AlphaFoldDB" id="A0AAV0V4D5"/>
<accession>A0AAV0V4D5</accession>
<proteinExistence type="predicted"/>
<gene>
    <name evidence="3" type="ORF">HBR001_LOCUS9201</name>
</gene>
<feature type="region of interest" description="Disordered" evidence="1">
    <location>
        <begin position="50"/>
        <end position="82"/>
    </location>
</feature>
<name>A0AAV0V4D5_HYABA</name>
<sequence>MPTWTQVLTLVAAVGTAVRSSADTTDATSIFGLQRVRTLQTPSVATRHLLSLSSDKTDEHEGNDSSDSDDDESDSADANSCGTYPNWVGPTIGKPSDPAFDKACWRRTHIMKVCPFGFDRHLKICWAQCPLAYPVRCGFECIRQSDDCGAEMYAKFVSAANAFFSVQIMGVFGEFKKLAQPVRVGIKCARAMFGTMRAIVNYIRAIKVSNPKMPREHLVLALYQTSYITIDLPVSTVMCMGRSYNWQVLDPLSVAMGSVQVLVGEAIARQDSILRTWGKFKAFLLRSNFTYAVNDLNETEISSLKTGMQSQSMCGYELQRLTDRTWRTIAEMKHAAPNLSEDELRVAVYQSELMLHDIPTVTNNCMAQLVAESDEPTAYKTRDTLRKTYSVIVDELIDKGHSDNGTSLAATQYTRVLADKMFMAVATVFYIDLTRVSGLLSEYIETLCGPTQVIGEIDDGSDFKTVGLRLVGDVFGQTSVAWRRRGDGVVHISLCNTDAKDVTVNMISAGEKVGEQLVAANATAVWNATVEQLGGKTLYLDRWRPGFLGLPGTGGGSLKLWVPRARDGGHLDLFVRVNGPR</sequence>
<protein>
    <recommendedName>
        <fullName evidence="5">RxLR effector candidate protein</fullName>
    </recommendedName>
</protein>
<evidence type="ECO:0008006" key="5">
    <source>
        <dbReference type="Google" id="ProtNLM"/>
    </source>
</evidence>
<dbReference type="EMBL" id="CANTFL010001480">
    <property type="protein sequence ID" value="CAI5742875.1"/>
    <property type="molecule type" value="Genomic_DNA"/>
</dbReference>